<evidence type="ECO:0000256" key="1">
    <source>
        <dbReference type="ARBA" id="ARBA00023175"/>
    </source>
</evidence>
<organism evidence="7 8">
    <name type="scientific">Brassica napus</name>
    <name type="common">Rape</name>
    <dbReference type="NCBI Taxonomy" id="3708"/>
    <lineage>
        <taxon>Eukaryota</taxon>
        <taxon>Viridiplantae</taxon>
        <taxon>Streptophyta</taxon>
        <taxon>Embryophyta</taxon>
        <taxon>Tracheophyta</taxon>
        <taxon>Spermatophyta</taxon>
        <taxon>Magnoliopsida</taxon>
        <taxon>eudicotyledons</taxon>
        <taxon>Gunneridae</taxon>
        <taxon>Pentapetalae</taxon>
        <taxon>rosids</taxon>
        <taxon>malvids</taxon>
        <taxon>Brassicales</taxon>
        <taxon>Brassicaceae</taxon>
        <taxon>Brassiceae</taxon>
        <taxon>Brassica</taxon>
    </lineage>
</organism>
<reference evidence="7 8" key="1">
    <citation type="submission" date="2021-05" db="EMBL/GenBank/DDBJ databases">
        <title>Genome Assembly of Synthetic Allotetraploid Brassica napus Reveals Homoeologous Exchanges between Subgenomes.</title>
        <authorList>
            <person name="Davis J.T."/>
        </authorList>
    </citation>
    <scope>NUCLEOTIDE SEQUENCE [LARGE SCALE GENOMIC DNA]</scope>
    <source>
        <strain evidence="8">cv. Da-Ae</strain>
        <tissue evidence="7">Seedling</tissue>
    </source>
</reference>
<dbReference type="InterPro" id="IPR027640">
    <property type="entry name" value="Kinesin-like_fam"/>
</dbReference>
<feature type="compositionally biased region" description="Polar residues" evidence="3">
    <location>
        <begin position="508"/>
        <end position="529"/>
    </location>
</feature>
<keyword evidence="2" id="KW-0067">ATP-binding</keyword>
<dbReference type="Pfam" id="PF00225">
    <property type="entry name" value="Kinesin"/>
    <property type="match status" value="2"/>
</dbReference>
<dbReference type="Pfam" id="PF12836">
    <property type="entry name" value="HHH_3"/>
    <property type="match status" value="1"/>
</dbReference>
<keyword evidence="5" id="KW-0732">Signal</keyword>
<evidence type="ECO:0000259" key="6">
    <source>
        <dbReference type="PROSITE" id="PS50067"/>
    </source>
</evidence>
<accession>A0ABQ8D1R3</accession>
<feature type="region of interest" description="Disordered" evidence="3">
    <location>
        <begin position="499"/>
        <end position="537"/>
    </location>
</feature>
<dbReference type="InterPro" id="IPR010994">
    <property type="entry name" value="RuvA_2-like"/>
</dbReference>
<dbReference type="Gene3D" id="1.10.150.280">
    <property type="entry name" value="AF1531-like domain"/>
    <property type="match status" value="1"/>
</dbReference>
<evidence type="ECO:0000256" key="3">
    <source>
        <dbReference type="SAM" id="MobiDB-lite"/>
    </source>
</evidence>
<dbReference type="SMART" id="SM00129">
    <property type="entry name" value="KISc"/>
    <property type="match status" value="1"/>
</dbReference>
<feature type="domain" description="Kinesin motor" evidence="6">
    <location>
        <begin position="187"/>
        <end position="490"/>
    </location>
</feature>
<evidence type="ECO:0000256" key="4">
    <source>
        <dbReference type="SAM" id="Phobius"/>
    </source>
</evidence>
<dbReference type="InterPro" id="IPR036961">
    <property type="entry name" value="Kinesin_motor_dom_sf"/>
</dbReference>
<protein>
    <recommendedName>
        <fullName evidence="6">Kinesin motor domain-containing protein</fullName>
    </recommendedName>
</protein>
<keyword evidence="4" id="KW-0472">Membrane</keyword>
<dbReference type="PANTHER" id="PTHR24115:SF908">
    <property type="entry name" value="KINESIN-LIKE PROTEIN KIN-10C"/>
    <property type="match status" value="1"/>
</dbReference>
<evidence type="ECO:0000313" key="8">
    <source>
        <dbReference type="Proteomes" id="UP000824890"/>
    </source>
</evidence>
<feature type="region of interest" description="Disordered" evidence="3">
    <location>
        <begin position="662"/>
        <end position="684"/>
    </location>
</feature>
<evidence type="ECO:0000313" key="7">
    <source>
        <dbReference type="EMBL" id="KAH0923292.1"/>
    </source>
</evidence>
<gene>
    <name evidence="7" type="ORF">HID58_023310</name>
</gene>
<evidence type="ECO:0000256" key="5">
    <source>
        <dbReference type="SAM" id="SignalP"/>
    </source>
</evidence>
<feature type="transmembrane region" description="Helical" evidence="4">
    <location>
        <begin position="74"/>
        <end position="96"/>
    </location>
</feature>
<feature type="compositionally biased region" description="Basic and acidic residues" evidence="3">
    <location>
        <begin position="662"/>
        <end position="674"/>
    </location>
</feature>
<dbReference type="PROSITE" id="PS50067">
    <property type="entry name" value="KINESIN_MOTOR_2"/>
    <property type="match status" value="1"/>
</dbReference>
<dbReference type="InterPro" id="IPR027417">
    <property type="entry name" value="P-loop_NTPase"/>
</dbReference>
<keyword evidence="1 2" id="KW-0505">Motor protein</keyword>
<dbReference type="SUPFAM" id="SSF47781">
    <property type="entry name" value="RuvA domain 2-like"/>
    <property type="match status" value="1"/>
</dbReference>
<feature type="signal peptide" evidence="5">
    <location>
        <begin position="1"/>
        <end position="21"/>
    </location>
</feature>
<keyword evidence="2" id="KW-0547">Nucleotide-binding</keyword>
<feature type="binding site" evidence="2">
    <location>
        <begin position="282"/>
        <end position="289"/>
    </location>
    <ligand>
        <name>ATP</name>
        <dbReference type="ChEBI" id="CHEBI:30616"/>
    </ligand>
</feature>
<feature type="chain" id="PRO_5045595941" description="Kinesin motor domain-containing protein" evidence="5">
    <location>
        <begin position="22"/>
        <end position="850"/>
    </location>
</feature>
<dbReference type="SUPFAM" id="SSF52540">
    <property type="entry name" value="P-loop containing nucleoside triphosphate hydrolases"/>
    <property type="match status" value="1"/>
</dbReference>
<name>A0ABQ8D1R3_BRANA</name>
<keyword evidence="8" id="KW-1185">Reference proteome</keyword>
<keyword evidence="4" id="KW-1133">Transmembrane helix</keyword>
<dbReference type="InterPro" id="IPR001752">
    <property type="entry name" value="Kinesin_motor_dom"/>
</dbReference>
<sequence>MSRVLLFLIVSLVALVGSINGLTPCGSTPTAPNWKNQMESTEESQRELGRMGLECNTEGYTGGSGSGSVSAASAVFGLFLLLFMIFGVAAGIWCVCVQRQKTINAANINNFPGQVVGAQVAHETDLKTVQKGDAGYKMEYISLGSKTPTCPAKQTFRKFTWPEHLWFTKISVLSTKLPMTSHGRNKAVRVVARFKPSVAYPNVKSSSSSSSSSAVSVHKPNGDESETVSISFGAQFPGSKDSYKLDYCYEEDETTSLILTKEIKPLISTVFEGKDANVIAHGARGSGKTHLIQGSEKEPGLAVLTMAEMLSMAGERGYSILVSVYEVCNEAVYDISDQEKRVVHVKSLSEFKELYFGLKKTQKLKGDSPLRSHRGVMIHVTATGSNVSSGSIGRMNFLDLAGYEDSRKQKTDLVPLEITRINKSIYALQNVMYALNANESHVPYRESKLTRMLKDCLQGSNRTLLITCLPRELSQDSFYMLNLASRICLGGNRAMANATKKSKGPARSISSSSVAQRRQTPLNVTASSKQRTELRANASERKIKLNTSTSAIKGRKLFGEANGSVKSKNNSNKMEGKEMMAVKKEIFTSKVVLNVQSSASEEEVCSSFIVKDSQSSLLVKESSVQAVSSSNNLQETPRKHEERFLEATNCVDAVACKAQIVERDDNRPDAEEGRTPFSEGENLEKENINLLTNEITSPPLSLRLQELSNKLKSICDTSNQPSTPEKYQAAVTKYPEQVPEHGDVTAEAELRTPERSMPLNVGFSPWKTFSAHSSKLKNSAVGEYLKFLNTADKEDLKKLKGIGEKRATYIVELRQESPEPFKKLDDLKDIGLSEKQIKGMLRKEIGEIFQ</sequence>
<comment type="caution">
    <text evidence="7">The sequence shown here is derived from an EMBL/GenBank/DDBJ whole genome shotgun (WGS) entry which is preliminary data.</text>
</comment>
<keyword evidence="4" id="KW-0812">Transmembrane</keyword>
<comment type="similarity">
    <text evidence="2">Belongs to the TRAFAC class myosin-kinesin ATPase superfamily. Kinesin family.</text>
</comment>
<evidence type="ECO:0000256" key="2">
    <source>
        <dbReference type="PROSITE-ProRule" id="PRU00283"/>
    </source>
</evidence>
<proteinExistence type="inferred from homology"/>
<feature type="region of interest" description="Disordered" evidence="3">
    <location>
        <begin position="201"/>
        <end position="230"/>
    </location>
</feature>
<dbReference type="PANTHER" id="PTHR24115">
    <property type="entry name" value="KINESIN-RELATED"/>
    <property type="match status" value="1"/>
</dbReference>
<dbReference type="Proteomes" id="UP000824890">
    <property type="component" value="Unassembled WGS sequence"/>
</dbReference>
<dbReference type="EMBL" id="JAGKQM010000006">
    <property type="protein sequence ID" value="KAH0923292.1"/>
    <property type="molecule type" value="Genomic_DNA"/>
</dbReference>
<dbReference type="Gene3D" id="3.40.850.10">
    <property type="entry name" value="Kinesin motor domain"/>
    <property type="match status" value="1"/>
</dbReference>
<dbReference type="PRINTS" id="PR00380">
    <property type="entry name" value="KINESINHEAVY"/>
</dbReference>